<sequence>MMPVSAELFKRHGNTHYANIGYGYYVLAVSVVYVAFLYGIKFIPRKWSQSNRFLRYVTGLSVPLHLLILMLPIFVPFVHHYSFREHVSVYIKRVGRLSYVLLSLNLFLTLRSPISPFRTLYEYADFLPLHKWLSRLIVILGLVHGIWFVAKWANDPNVSLVEKMWHKKRNTVGILISVQCLLLIILSLRTIRRKWYWLFYFNHNITNIGLLFLTAVHARPNIVKPYIFINCLLVIVHGVNRIWNVQRMEINYKLRCGGGESNFVIVSLPLTRPTTETLECSHVRVSPYRIYNPLYWLTASHPYTVVEQTENDLKLVINESTFKMIPEKQYSVQFCGFSDNAESPITRSIPEDPCTRIVIVAGGSGISYTIPFYRQLTQRTQYTNVQFVWITRRLEEYEFIEQNLRGLLPETAEIYVTGNPLQEQRAIITTTTPAMHQDGGTEGLDFEAIELGQWTPQQQQQQQKQQPGGEQRKIHSGRFEWGALLGRSGSAVTGEQPAEGDRGGGTWLLSCGPESLVDSASRFAQENGYGVQKESYSV</sequence>
<dbReference type="SFLD" id="SFLDS00052">
    <property type="entry name" value="Ferric_Reductase_Domain"/>
    <property type="match status" value="1"/>
</dbReference>
<evidence type="ECO:0000259" key="13">
    <source>
        <dbReference type="Pfam" id="PF08030"/>
    </source>
</evidence>
<keyword evidence="4 11" id="KW-0812">Transmembrane</keyword>
<keyword evidence="3" id="KW-0285">Flavoprotein</keyword>
<keyword evidence="6" id="KW-0521">NADP</keyword>
<dbReference type="InterPro" id="IPR039261">
    <property type="entry name" value="FNR_nucleotide-bd"/>
</dbReference>
<dbReference type="Pfam" id="PF01794">
    <property type="entry name" value="Ferric_reduct"/>
    <property type="match status" value="1"/>
</dbReference>
<dbReference type="OrthoDB" id="17725at2759"/>
<dbReference type="GO" id="GO:0000293">
    <property type="term" value="F:ferric-chelate reductase activity"/>
    <property type="evidence" value="ECO:0007669"/>
    <property type="project" value="UniProtKB-ARBA"/>
</dbReference>
<dbReference type="PANTHER" id="PTHR32361:SF9">
    <property type="entry name" value="FERRIC REDUCTASE TRANSMEMBRANE COMPONENT 3-RELATED"/>
    <property type="match status" value="1"/>
</dbReference>
<dbReference type="GeneID" id="34527592"/>
<dbReference type="Gene3D" id="3.40.50.80">
    <property type="entry name" value="Nucleotide-binding domain of ferredoxin-NADP reductase (FNR) module"/>
    <property type="match status" value="1"/>
</dbReference>
<evidence type="ECO:0000256" key="3">
    <source>
        <dbReference type="ARBA" id="ARBA00022630"/>
    </source>
</evidence>
<dbReference type="GO" id="GO:0006826">
    <property type="term" value="P:iron ion transport"/>
    <property type="evidence" value="ECO:0007669"/>
    <property type="project" value="TreeGrafter"/>
</dbReference>
<dbReference type="eggNOG" id="KOG0039">
    <property type="taxonomic scope" value="Eukaryota"/>
</dbReference>
<dbReference type="SFLD" id="SFLDG01168">
    <property type="entry name" value="Ferric_reductase_subgroup_(FRE"/>
    <property type="match status" value="1"/>
</dbReference>
<keyword evidence="9" id="KW-0406">Ion transport</keyword>
<feature type="transmembrane region" description="Helical" evidence="11">
    <location>
        <begin position="132"/>
        <end position="150"/>
    </location>
</feature>
<dbReference type="HOGENOM" id="CLU_036508_0_0_1"/>
<protein>
    <recommendedName>
        <fullName evidence="16">FAD-binding FR-type domain-containing protein</fullName>
    </recommendedName>
</protein>
<evidence type="ECO:0000256" key="7">
    <source>
        <dbReference type="ARBA" id="ARBA00022989"/>
    </source>
</evidence>
<dbReference type="Proteomes" id="UP000006310">
    <property type="component" value="Chromosome 9"/>
</dbReference>
<dbReference type="SUPFAM" id="SSF52343">
    <property type="entry name" value="Ferredoxin reductase-like, C-terminal NADP-linked domain"/>
    <property type="match status" value="1"/>
</dbReference>
<evidence type="ECO:0000256" key="11">
    <source>
        <dbReference type="SAM" id="Phobius"/>
    </source>
</evidence>
<dbReference type="SFLD" id="SFLDF00463">
    <property type="entry name" value="AIM14"/>
    <property type="match status" value="1"/>
</dbReference>
<evidence type="ECO:0000259" key="12">
    <source>
        <dbReference type="Pfam" id="PF01794"/>
    </source>
</evidence>
<dbReference type="GO" id="GO:0016175">
    <property type="term" value="F:superoxide-generating NAD(P)H oxidase activity"/>
    <property type="evidence" value="ECO:0007669"/>
    <property type="project" value="EnsemblFungi"/>
</dbReference>
<keyword evidence="2" id="KW-0813">Transport</keyword>
<evidence type="ECO:0000256" key="6">
    <source>
        <dbReference type="ARBA" id="ARBA00022857"/>
    </source>
</evidence>
<feature type="transmembrane region" description="Helical" evidence="11">
    <location>
        <begin position="53"/>
        <end position="74"/>
    </location>
</feature>
<evidence type="ECO:0000256" key="2">
    <source>
        <dbReference type="ARBA" id="ARBA00022448"/>
    </source>
</evidence>
<dbReference type="EMBL" id="HE978322">
    <property type="protein sequence ID" value="CCK71849.1"/>
    <property type="molecule type" value="Genomic_DNA"/>
</dbReference>
<evidence type="ECO:0000256" key="9">
    <source>
        <dbReference type="ARBA" id="ARBA00023065"/>
    </source>
</evidence>
<reference evidence="14 15" key="1">
    <citation type="journal article" date="2011" name="Proc. Natl. Acad. Sci. U.S.A.">
        <title>Evolutionary erosion of yeast sex chromosomes by mating-type switching accidents.</title>
        <authorList>
            <person name="Gordon J.L."/>
            <person name="Armisen D."/>
            <person name="Proux-Wera E."/>
            <person name="Oheigeartaigh S.S."/>
            <person name="Byrne K.P."/>
            <person name="Wolfe K.H."/>
        </authorList>
    </citation>
    <scope>NUCLEOTIDE SEQUENCE [LARGE SCALE GENOMIC DNA]</scope>
    <source>
        <strain evidence="15">ATCC MYA-139 / BCRC 22969 / CBS 8797 / CCRC 22969 / KCTC 17520 / NBRC 10181 / NCYC 3082</strain>
    </source>
</reference>
<dbReference type="AlphaFoldDB" id="J7S909"/>
<dbReference type="RefSeq" id="XP_022466094.1">
    <property type="nucleotide sequence ID" value="XM_022609727.1"/>
</dbReference>
<reference evidence="15" key="2">
    <citation type="submission" date="2012-08" db="EMBL/GenBank/DDBJ databases">
        <title>Genome sequence of Kazachstania naganishii.</title>
        <authorList>
            <person name="Gordon J.L."/>
            <person name="Armisen D."/>
            <person name="Proux-Wera E."/>
            <person name="OhEigeartaigh S.S."/>
            <person name="Byrne K.P."/>
            <person name="Wolfe K.H."/>
        </authorList>
    </citation>
    <scope>NUCLEOTIDE SEQUENCE [LARGE SCALE GENOMIC DNA]</scope>
    <source>
        <strain evidence="15">ATCC MYA-139 / BCRC 22969 / CBS 8797 / CCRC 22969 / KCTC 17520 / NBRC 10181 / NCYC 3082</strain>
    </source>
</reference>
<feature type="transmembrane region" description="Helical" evidence="11">
    <location>
        <begin position="94"/>
        <end position="111"/>
    </location>
</feature>
<dbReference type="OMA" id="GRMAYCL"/>
<evidence type="ECO:0000256" key="5">
    <source>
        <dbReference type="ARBA" id="ARBA00022827"/>
    </source>
</evidence>
<evidence type="ECO:0000256" key="4">
    <source>
        <dbReference type="ARBA" id="ARBA00022692"/>
    </source>
</evidence>
<dbReference type="GO" id="GO:0015677">
    <property type="term" value="P:copper ion import"/>
    <property type="evidence" value="ECO:0007669"/>
    <property type="project" value="TreeGrafter"/>
</dbReference>
<evidence type="ECO:0000256" key="10">
    <source>
        <dbReference type="ARBA" id="ARBA00023136"/>
    </source>
</evidence>
<evidence type="ECO:0000256" key="8">
    <source>
        <dbReference type="ARBA" id="ARBA00023002"/>
    </source>
</evidence>
<dbReference type="InterPro" id="IPR013121">
    <property type="entry name" value="Fe_red_NAD-bd_6"/>
</dbReference>
<keyword evidence="10 11" id="KW-0472">Membrane</keyword>
<dbReference type="GO" id="GO:0005886">
    <property type="term" value="C:plasma membrane"/>
    <property type="evidence" value="ECO:0007669"/>
    <property type="project" value="TreeGrafter"/>
</dbReference>
<evidence type="ECO:0000256" key="1">
    <source>
        <dbReference type="ARBA" id="ARBA00004141"/>
    </source>
</evidence>
<gene>
    <name evidence="14" type="primary">KNAG0I00580</name>
    <name evidence="14" type="ordered locus">KNAG_0I00580</name>
</gene>
<comment type="subcellular location">
    <subcellularLocation>
        <location evidence="1">Membrane</location>
        <topology evidence="1">Multi-pass membrane protein</topology>
    </subcellularLocation>
</comment>
<feature type="domain" description="Ferric oxidoreductase" evidence="12">
    <location>
        <begin position="95"/>
        <end position="213"/>
    </location>
</feature>
<proteinExistence type="predicted"/>
<keyword evidence="7 11" id="KW-1133">Transmembrane helix</keyword>
<dbReference type="Pfam" id="PF08030">
    <property type="entry name" value="NAD_binding_6"/>
    <property type="match status" value="1"/>
</dbReference>
<dbReference type="InterPro" id="IPR051410">
    <property type="entry name" value="Ferric/Cupric_Reductase"/>
</dbReference>
<keyword evidence="8" id="KW-0560">Oxidoreductase</keyword>
<feature type="transmembrane region" description="Helical" evidence="11">
    <location>
        <begin position="170"/>
        <end position="188"/>
    </location>
</feature>
<dbReference type="GO" id="GO:0097038">
    <property type="term" value="C:perinuclear endoplasmic reticulum"/>
    <property type="evidence" value="ECO:0007669"/>
    <property type="project" value="EnsemblFungi"/>
</dbReference>
<keyword evidence="15" id="KW-1185">Reference proteome</keyword>
<dbReference type="GO" id="GO:0006879">
    <property type="term" value="P:intracellular iron ion homeostasis"/>
    <property type="evidence" value="ECO:0007669"/>
    <property type="project" value="TreeGrafter"/>
</dbReference>
<evidence type="ECO:0008006" key="16">
    <source>
        <dbReference type="Google" id="ProtNLM"/>
    </source>
</evidence>
<dbReference type="PANTHER" id="PTHR32361">
    <property type="entry name" value="FERRIC/CUPRIC REDUCTASE TRANSMEMBRANE COMPONENT"/>
    <property type="match status" value="1"/>
</dbReference>
<keyword evidence="5" id="KW-0274">FAD</keyword>
<feature type="transmembrane region" description="Helical" evidence="11">
    <location>
        <begin position="20"/>
        <end position="41"/>
    </location>
</feature>
<evidence type="ECO:0000313" key="14">
    <source>
        <dbReference type="EMBL" id="CCK71849.1"/>
    </source>
</evidence>
<organism evidence="14 15">
    <name type="scientific">Huiozyma naganishii (strain ATCC MYA-139 / BCRC 22969 / CBS 8797 / KCTC 17520 / NBRC 10181 / NCYC 3082 / Yp74L-3)</name>
    <name type="common">Yeast</name>
    <name type="synonym">Kazachstania naganishii</name>
    <dbReference type="NCBI Taxonomy" id="1071383"/>
    <lineage>
        <taxon>Eukaryota</taxon>
        <taxon>Fungi</taxon>
        <taxon>Dikarya</taxon>
        <taxon>Ascomycota</taxon>
        <taxon>Saccharomycotina</taxon>
        <taxon>Saccharomycetes</taxon>
        <taxon>Saccharomycetales</taxon>
        <taxon>Saccharomycetaceae</taxon>
        <taxon>Huiozyma</taxon>
    </lineage>
</organism>
<accession>J7S909</accession>
<dbReference type="KEGG" id="kng:KNAG_0I00580"/>
<dbReference type="GO" id="GO:0032956">
    <property type="term" value="P:regulation of actin cytoskeleton organization"/>
    <property type="evidence" value="ECO:0007669"/>
    <property type="project" value="EnsemblFungi"/>
</dbReference>
<feature type="transmembrane region" description="Helical" evidence="11">
    <location>
        <begin position="195"/>
        <end position="216"/>
    </location>
</feature>
<dbReference type="InterPro" id="IPR013130">
    <property type="entry name" value="Fe3_Rdtase_TM_dom"/>
</dbReference>
<name>J7S909_HUIN7</name>
<dbReference type="GO" id="GO:0006915">
    <property type="term" value="P:apoptotic process"/>
    <property type="evidence" value="ECO:0007669"/>
    <property type="project" value="EnsemblFungi"/>
</dbReference>
<feature type="transmembrane region" description="Helical" evidence="11">
    <location>
        <begin position="222"/>
        <end position="243"/>
    </location>
</feature>
<feature type="domain" description="Ferric reductase NAD binding" evidence="13">
    <location>
        <begin position="355"/>
        <end position="522"/>
    </location>
</feature>
<evidence type="ECO:0000313" key="15">
    <source>
        <dbReference type="Proteomes" id="UP000006310"/>
    </source>
</evidence>